<sequence length="209" mass="23291">MTYVPRLWYYHSLRSLSDQTEPRPSLSTLPSTSAEAAEVHPGFSTQEEDVEEPSLTQESLRQSQEEAMPSSLTICQVPPLRPPTKRDRKNKNLDDATAAFLRHATTAISSAPDSQEAFGCMTANTLKEMEEDQHIMCKEIILQALKKGLIPLKHTSGNLIILLHHLHQQHSHPAHYSSMADRGQCNINTPNKATGLGIIPNTIDNFIFV</sequence>
<protein>
    <submittedName>
        <fullName evidence="2">Uncharacterized protein</fullName>
    </submittedName>
</protein>
<proteinExistence type="predicted"/>
<accession>A0A2G9R6Q0</accession>
<feature type="compositionally biased region" description="Low complexity" evidence="1">
    <location>
        <begin position="22"/>
        <end position="36"/>
    </location>
</feature>
<evidence type="ECO:0000313" key="3">
    <source>
        <dbReference type="Proteomes" id="UP000228934"/>
    </source>
</evidence>
<name>A0A2G9R6Q0_AQUCT</name>
<keyword evidence="3" id="KW-1185">Reference proteome</keyword>
<organism evidence="2 3">
    <name type="scientific">Aquarana catesbeiana</name>
    <name type="common">American bullfrog</name>
    <name type="synonym">Rana catesbeiana</name>
    <dbReference type="NCBI Taxonomy" id="8400"/>
    <lineage>
        <taxon>Eukaryota</taxon>
        <taxon>Metazoa</taxon>
        <taxon>Chordata</taxon>
        <taxon>Craniata</taxon>
        <taxon>Vertebrata</taxon>
        <taxon>Euteleostomi</taxon>
        <taxon>Amphibia</taxon>
        <taxon>Batrachia</taxon>
        <taxon>Anura</taxon>
        <taxon>Neobatrachia</taxon>
        <taxon>Ranoidea</taxon>
        <taxon>Ranidae</taxon>
        <taxon>Aquarana</taxon>
    </lineage>
</organism>
<dbReference type="AlphaFoldDB" id="A0A2G9R6Q0"/>
<evidence type="ECO:0000256" key="1">
    <source>
        <dbReference type="SAM" id="MobiDB-lite"/>
    </source>
</evidence>
<feature type="region of interest" description="Disordered" evidence="1">
    <location>
        <begin position="18"/>
        <end position="91"/>
    </location>
</feature>
<gene>
    <name evidence="2" type="ORF">AB205_0159440</name>
</gene>
<dbReference type="OrthoDB" id="8195247at2759"/>
<reference evidence="3" key="1">
    <citation type="journal article" date="2017" name="Nat. Commun.">
        <title>The North American bullfrog draft genome provides insight into hormonal regulation of long noncoding RNA.</title>
        <authorList>
            <person name="Hammond S.A."/>
            <person name="Warren R.L."/>
            <person name="Vandervalk B.P."/>
            <person name="Kucuk E."/>
            <person name="Khan H."/>
            <person name="Gibb E.A."/>
            <person name="Pandoh P."/>
            <person name="Kirk H."/>
            <person name="Zhao Y."/>
            <person name="Jones M."/>
            <person name="Mungall A.J."/>
            <person name="Coope R."/>
            <person name="Pleasance S."/>
            <person name="Moore R.A."/>
            <person name="Holt R.A."/>
            <person name="Round J.M."/>
            <person name="Ohora S."/>
            <person name="Walle B.V."/>
            <person name="Veldhoen N."/>
            <person name="Helbing C.C."/>
            <person name="Birol I."/>
        </authorList>
    </citation>
    <scope>NUCLEOTIDE SEQUENCE [LARGE SCALE GENOMIC DNA]</scope>
</reference>
<evidence type="ECO:0000313" key="2">
    <source>
        <dbReference type="EMBL" id="PIO23546.1"/>
    </source>
</evidence>
<dbReference type="Proteomes" id="UP000228934">
    <property type="component" value="Unassembled WGS sequence"/>
</dbReference>
<dbReference type="EMBL" id="KV969439">
    <property type="protein sequence ID" value="PIO23546.1"/>
    <property type="molecule type" value="Genomic_DNA"/>
</dbReference>